<evidence type="ECO:0000256" key="8">
    <source>
        <dbReference type="ARBA" id="ARBA00023136"/>
    </source>
</evidence>
<evidence type="ECO:0000256" key="4">
    <source>
        <dbReference type="ARBA" id="ARBA00022692"/>
    </source>
</evidence>
<gene>
    <name evidence="10" type="ORF">METZ01_LOCUS6277</name>
</gene>
<reference evidence="10" key="1">
    <citation type="submission" date="2018-05" db="EMBL/GenBank/DDBJ databases">
        <authorList>
            <person name="Lanie J.A."/>
            <person name="Ng W.-L."/>
            <person name="Kazmierczak K.M."/>
            <person name="Andrzejewski T.M."/>
            <person name="Davidsen T.M."/>
            <person name="Wayne K.J."/>
            <person name="Tettelin H."/>
            <person name="Glass J.I."/>
            <person name="Rusch D."/>
            <person name="Podicherti R."/>
            <person name="Tsui H.-C.T."/>
            <person name="Winkler M.E."/>
        </authorList>
    </citation>
    <scope>NUCLEOTIDE SEQUENCE</scope>
</reference>
<evidence type="ECO:0000313" key="10">
    <source>
        <dbReference type="EMBL" id="SUZ53423.1"/>
    </source>
</evidence>
<evidence type="ECO:0000256" key="2">
    <source>
        <dbReference type="ARBA" id="ARBA00010519"/>
    </source>
</evidence>
<dbReference type="HAMAP" id="MF_01456">
    <property type="entry name" value="NDH1_NuoK"/>
    <property type="match status" value="1"/>
</dbReference>
<comment type="subcellular location">
    <subcellularLocation>
        <location evidence="1">Membrane</location>
        <topology evidence="1">Multi-pass membrane protein</topology>
    </subcellularLocation>
</comment>
<accession>A0A381NIS5</accession>
<feature type="transmembrane region" description="Helical" evidence="9">
    <location>
        <begin position="16"/>
        <end position="35"/>
    </location>
</feature>
<evidence type="ECO:0000256" key="3">
    <source>
        <dbReference type="ARBA" id="ARBA00022448"/>
    </source>
</evidence>
<dbReference type="PANTHER" id="PTHR11434">
    <property type="entry name" value="NADH-UBIQUINONE OXIDOREDUCTASE SUBUNIT ND4L"/>
    <property type="match status" value="1"/>
</dbReference>
<dbReference type="Pfam" id="PF00420">
    <property type="entry name" value="Oxidored_q2"/>
    <property type="match status" value="1"/>
</dbReference>
<dbReference type="AlphaFoldDB" id="A0A381NIS5"/>
<comment type="similarity">
    <text evidence="2">Belongs to the complex I subunit 4L family.</text>
</comment>
<feature type="transmembrane region" description="Helical" evidence="9">
    <location>
        <begin position="47"/>
        <end position="71"/>
    </location>
</feature>
<evidence type="ECO:0000256" key="6">
    <source>
        <dbReference type="ARBA" id="ARBA00022989"/>
    </source>
</evidence>
<evidence type="ECO:0000256" key="7">
    <source>
        <dbReference type="ARBA" id="ARBA00023027"/>
    </source>
</evidence>
<dbReference type="GO" id="GO:0030964">
    <property type="term" value="C:NADH dehydrogenase complex"/>
    <property type="evidence" value="ECO:0007669"/>
    <property type="project" value="TreeGrafter"/>
</dbReference>
<keyword evidence="7" id="KW-0520">NAD</keyword>
<dbReference type="InterPro" id="IPR001133">
    <property type="entry name" value="NADH_UbQ_OxRdtase_chain4L/K"/>
</dbReference>
<sequence length="87" mass="9771">MIFVLGTFGVLVRRNAIIMFLCIELQLNAVNLAFIAFSRLMGIDGQVFVFFVMTVAAAEAAVGLAIIISVFRHYETVNVDNFKLLRW</sequence>
<dbReference type="FunFam" id="1.10.287.3510:FF:000001">
    <property type="entry name" value="NADH-quinone oxidoreductase subunit K"/>
    <property type="match status" value="1"/>
</dbReference>
<keyword evidence="5" id="KW-1278">Translocase</keyword>
<protein>
    <recommendedName>
        <fullName evidence="11">NADH:quinone oxidoreductase/Mrp antiporter membrane subunit domain-containing protein</fullName>
    </recommendedName>
</protein>
<organism evidence="10">
    <name type="scientific">marine metagenome</name>
    <dbReference type="NCBI Taxonomy" id="408172"/>
    <lineage>
        <taxon>unclassified sequences</taxon>
        <taxon>metagenomes</taxon>
        <taxon>ecological metagenomes</taxon>
    </lineage>
</organism>
<keyword evidence="4 9" id="KW-0812">Transmembrane</keyword>
<evidence type="ECO:0000256" key="9">
    <source>
        <dbReference type="SAM" id="Phobius"/>
    </source>
</evidence>
<keyword evidence="3" id="KW-0813">Transport</keyword>
<proteinExistence type="inferred from homology"/>
<evidence type="ECO:0008006" key="11">
    <source>
        <dbReference type="Google" id="ProtNLM"/>
    </source>
</evidence>
<dbReference type="PANTHER" id="PTHR11434:SF21">
    <property type="entry name" value="NADH DEHYDROGENASE SUBUNIT 4L-RELATED"/>
    <property type="match status" value="1"/>
</dbReference>
<dbReference type="GO" id="GO:0042773">
    <property type="term" value="P:ATP synthesis coupled electron transport"/>
    <property type="evidence" value="ECO:0007669"/>
    <property type="project" value="InterPro"/>
</dbReference>
<dbReference type="InterPro" id="IPR039428">
    <property type="entry name" value="NUOK/Mnh_C1-like"/>
</dbReference>
<evidence type="ECO:0000256" key="1">
    <source>
        <dbReference type="ARBA" id="ARBA00004141"/>
    </source>
</evidence>
<keyword evidence="8 9" id="KW-0472">Membrane</keyword>
<dbReference type="NCBIfam" id="NF004320">
    <property type="entry name" value="PRK05715.1-2"/>
    <property type="match status" value="1"/>
</dbReference>
<dbReference type="GO" id="GO:0016651">
    <property type="term" value="F:oxidoreductase activity, acting on NAD(P)H"/>
    <property type="evidence" value="ECO:0007669"/>
    <property type="project" value="InterPro"/>
</dbReference>
<keyword evidence="6 9" id="KW-1133">Transmembrane helix</keyword>
<name>A0A381NIS5_9ZZZZ</name>
<dbReference type="EMBL" id="UINC01000332">
    <property type="protein sequence ID" value="SUZ53423.1"/>
    <property type="molecule type" value="Genomic_DNA"/>
</dbReference>
<dbReference type="Gene3D" id="1.10.287.3510">
    <property type="match status" value="1"/>
</dbReference>
<evidence type="ECO:0000256" key="5">
    <source>
        <dbReference type="ARBA" id="ARBA00022967"/>
    </source>
</evidence>